<dbReference type="RefSeq" id="WP_262309061.1">
    <property type="nucleotide sequence ID" value="NZ_CP106679.1"/>
</dbReference>
<dbReference type="InterPro" id="IPR032580">
    <property type="entry name" value="SatD"/>
</dbReference>
<evidence type="ECO:0000313" key="1">
    <source>
        <dbReference type="EMBL" id="UXP31622.1"/>
    </source>
</evidence>
<keyword evidence="2" id="KW-1185">Reference proteome</keyword>
<dbReference type="Proteomes" id="UP001065174">
    <property type="component" value="Chromosome"/>
</dbReference>
<sequence>MIAVITGDIVNSRKVEPKEWMPLLKSTLAYYGQEPSDWEIYRGDSFQLILAPKEALKAAFHLKASIKQFKSLDLRLSIGIGQREYDAPKITESNGEAFVNSGAGFENLTKRRTLIIHTPWPAFDQQMNLYIDLTLLTMNNWPASRAQIIKTALEHPDWKQQEIADYLNKTQSTVSESLGKSGYEEILRLEKMYRELITQQ</sequence>
<protein>
    <submittedName>
        <fullName evidence="1">SatD family protein</fullName>
    </submittedName>
</protein>
<proteinExistence type="predicted"/>
<organism evidence="1 2">
    <name type="scientific">Reichenbachiella agarivorans</name>
    <dbReference type="NCBI Taxonomy" id="2979464"/>
    <lineage>
        <taxon>Bacteria</taxon>
        <taxon>Pseudomonadati</taxon>
        <taxon>Bacteroidota</taxon>
        <taxon>Cytophagia</taxon>
        <taxon>Cytophagales</taxon>
        <taxon>Reichenbachiellaceae</taxon>
        <taxon>Reichenbachiella</taxon>
    </lineage>
</organism>
<name>A0ABY6CM90_9BACT</name>
<evidence type="ECO:0000313" key="2">
    <source>
        <dbReference type="Proteomes" id="UP001065174"/>
    </source>
</evidence>
<dbReference type="Pfam" id="PF16264">
    <property type="entry name" value="SatD"/>
    <property type="match status" value="1"/>
</dbReference>
<dbReference type="EMBL" id="CP106679">
    <property type="protein sequence ID" value="UXP31622.1"/>
    <property type="molecule type" value="Genomic_DNA"/>
</dbReference>
<gene>
    <name evidence="1" type="ORF">N6H18_14830</name>
</gene>
<accession>A0ABY6CM90</accession>
<reference evidence="1" key="1">
    <citation type="submission" date="2022-09" db="EMBL/GenBank/DDBJ databases">
        <title>Comparative genomics and taxonomic characterization of three novel marine species of genus Reichenbachiella exhibiting antioxidant and polysaccharide degradation activities.</title>
        <authorList>
            <person name="Muhammad N."/>
            <person name="Lee Y.-J."/>
            <person name="Ko J."/>
            <person name="Kim S.-G."/>
        </authorList>
    </citation>
    <scope>NUCLEOTIDE SEQUENCE</scope>
    <source>
        <strain evidence="1">BKB1-1</strain>
    </source>
</reference>